<accession>A0A6L2NVD8</accession>
<evidence type="ECO:0000259" key="1">
    <source>
        <dbReference type="Pfam" id="PF07727"/>
    </source>
</evidence>
<gene>
    <name evidence="2" type="ORF">Tci_060522</name>
</gene>
<dbReference type="PANTHER" id="PTHR11439:SF495">
    <property type="entry name" value="REVERSE TRANSCRIPTASE, RNA-DEPENDENT DNA POLYMERASE-RELATED"/>
    <property type="match status" value="1"/>
</dbReference>
<proteinExistence type="predicted"/>
<feature type="domain" description="Reverse transcriptase Ty1/copia-type" evidence="1">
    <location>
        <begin position="505"/>
        <end position="586"/>
    </location>
</feature>
<organism evidence="2">
    <name type="scientific">Tanacetum cinerariifolium</name>
    <name type="common">Dalmatian daisy</name>
    <name type="synonym">Chrysanthemum cinerariifolium</name>
    <dbReference type="NCBI Taxonomy" id="118510"/>
    <lineage>
        <taxon>Eukaryota</taxon>
        <taxon>Viridiplantae</taxon>
        <taxon>Streptophyta</taxon>
        <taxon>Embryophyta</taxon>
        <taxon>Tracheophyta</taxon>
        <taxon>Spermatophyta</taxon>
        <taxon>Magnoliopsida</taxon>
        <taxon>eudicotyledons</taxon>
        <taxon>Gunneridae</taxon>
        <taxon>Pentapetalae</taxon>
        <taxon>asterids</taxon>
        <taxon>campanulids</taxon>
        <taxon>Asterales</taxon>
        <taxon>Asteraceae</taxon>
        <taxon>Asteroideae</taxon>
        <taxon>Anthemideae</taxon>
        <taxon>Anthemidinae</taxon>
        <taxon>Tanacetum</taxon>
    </lineage>
</organism>
<dbReference type="PANTHER" id="PTHR11439">
    <property type="entry name" value="GAG-POL-RELATED RETROTRANSPOSON"/>
    <property type="match status" value="1"/>
</dbReference>
<dbReference type="Pfam" id="PF07727">
    <property type="entry name" value="RVT_2"/>
    <property type="match status" value="1"/>
</dbReference>
<sequence length="1084" mass="123573">MCDVHLVNNSTPFEAKDHFEIVINFNDDNSSSDDDSLYKENIEYVEASPHDSEIVSLEATEIVIPEEEEIEDDNLCEKLLNIYLLIANIEALKDNPTQSSEFLTKSSSTSPKSFLEETNTFHNSLPEFENFCFNLGEINSGSTTTHSDISLPDYEAFYFDDDHVKEISSLAHIISPPEYVCFYFWNLSDPGELMSILNSEIRENLSTTRVNLPVEDDQSPLLAYVVWIFVAYLTYPVIPPYLHPFGNEDTIFDPGITINRVYLFEPGLSHRYGAFKKFNTHRSHLNEWPMIINGKNIPISDVLLILENLKTLSKGFYPPSLKFLSFNWESCVERPWLSEAEKFILPNHNTGRILPAESQMKVTNPSITVTESSMTEYDSADESSVCNTPLPSLEKLDGAKPVSGPKAIKLILKSNSTFKAETLKGVTINKPTSVPAKGHKIVLASKNNSVPNGKLKNVKTKDDIPLSVYIDPYEKPKPIITEDNASLNQNDQADQTDQMDQDDPNDQNDHHAWLVAQGYNQQEGIDYDETFAPVSRLEAMRIFLAFAMYMNFTVYQMDVRSNFLNGKLKEEVYVKQPLGPALNGKSVNETQYRGMISSLMYLLASIPDIQFSTCLCVRYQANPKESHLIAIKRILSIKLADIFTKPLDEPTFKRLIVELDKEVGVIRIPWVSFCFLYVDNHEKDGQRKGFLTLFILYFDSKFLKEQNPPYEPRLLFLKPPSSYQESECFDISIMASIPAAGVMLGIEGRYLLKKAFLKRSQVRIDPVDNCFIHCLALPFKVKGKAISITWSLDTPREWKREAFTRIPNQYKEYMSEFWYTAKPFMNSKVWFSTPTRGYFRGEVGVTTFRNAIRANYLSHPTEYAEVPFLETVRAWFSTIRGKIGGFDQILNKDATILYCLANRIDIDYDRLTWEDIINKLNKKTREKNSLILGHDTSTNSTTKTDIGKFTPNDYISQQQGMDKGTNTISFDHISTGTNPHVLVEKTKSASKGLETVLTKPVIGKRANYIEKEIEYAEEEFNTSPDLSSSDDTKKEINLEDLSKLVLNMDVDFMNLDSPEDEQTIIIEDEEEENIHAEKDDAEKV</sequence>
<dbReference type="EMBL" id="BKCJ010009773">
    <property type="protein sequence ID" value="GEU88544.1"/>
    <property type="molecule type" value="Genomic_DNA"/>
</dbReference>
<name>A0A6L2NVD8_TANCI</name>
<protein>
    <submittedName>
        <fullName evidence="2">Retrovirus-related Pol polyprotein from transposon TNT 1-94</fullName>
    </submittedName>
</protein>
<dbReference type="InterPro" id="IPR013103">
    <property type="entry name" value="RVT_2"/>
</dbReference>
<comment type="caution">
    <text evidence="2">The sequence shown here is derived from an EMBL/GenBank/DDBJ whole genome shotgun (WGS) entry which is preliminary data.</text>
</comment>
<reference evidence="2" key="1">
    <citation type="journal article" date="2019" name="Sci. Rep.">
        <title>Draft genome of Tanacetum cinerariifolium, the natural source of mosquito coil.</title>
        <authorList>
            <person name="Yamashiro T."/>
            <person name="Shiraishi A."/>
            <person name="Satake H."/>
            <person name="Nakayama K."/>
        </authorList>
    </citation>
    <scope>NUCLEOTIDE SEQUENCE</scope>
</reference>
<dbReference type="AlphaFoldDB" id="A0A6L2NVD8"/>
<evidence type="ECO:0000313" key="2">
    <source>
        <dbReference type="EMBL" id="GEU88544.1"/>
    </source>
</evidence>